<dbReference type="PANTHER" id="PTHR32182">
    <property type="entry name" value="DNA REPLICATION AND REPAIR PROTEIN RECF"/>
    <property type="match status" value="1"/>
</dbReference>
<gene>
    <name evidence="3" type="ORF">H8E23_10560</name>
</gene>
<dbReference type="NCBIfam" id="NF045780">
    <property type="entry name" value="TrlF_fam_ATP"/>
    <property type="match status" value="1"/>
</dbReference>
<dbReference type="GO" id="GO:0000731">
    <property type="term" value="P:DNA synthesis involved in DNA repair"/>
    <property type="evidence" value="ECO:0007669"/>
    <property type="project" value="TreeGrafter"/>
</dbReference>
<feature type="domain" description="Rad50/SbcC-type AAA" evidence="2">
    <location>
        <begin position="288"/>
        <end position="515"/>
    </location>
</feature>
<organism evidence="3 4">
    <name type="scientific">Candidatus Desulfatibia profunda</name>
    <dbReference type="NCBI Taxonomy" id="2841695"/>
    <lineage>
        <taxon>Bacteria</taxon>
        <taxon>Pseudomonadati</taxon>
        <taxon>Thermodesulfobacteriota</taxon>
        <taxon>Desulfobacteria</taxon>
        <taxon>Desulfobacterales</taxon>
        <taxon>Desulfobacterales incertae sedis</taxon>
        <taxon>Candidatus Desulfatibia</taxon>
    </lineage>
</organism>
<keyword evidence="1" id="KW-0175">Coiled coil</keyword>
<sequence length="905" mass="103848">MKTVLNQPNGANFLLADLHLHTPDDPQFTCPPGTDLESNHGKANFAASYIKAAKDKGLSILAVTEHNSVEWIDLIRNAASGSGIIVFPGFEIGTTSGSDGVHLLCIFEPDRPQDELDDLLTQMGLPRDSRFHDDKTPKLCSRPVDDAINFVQDNGGIAIAAHVLSENGMLKKESMRGEIRVNAWKNQRLFAAEIPKARSFYDNKDTFAARVIRNDMDIYKRKRLIACIYSSDARKLDDIGRRTTWIKLSSLTIEGLKQAFLDWEARIRHPEELIKTDYSQIVAVEWIGGFLDGLKIHFNKNLNALIGGKGTGKSTVLETIRYVLGHEPMGEEPRRQYEAILKDVFRPGSTVRILVEVTAPGPSRYLIERSFPYDPVVFRWNEDLMEVSEELPGVSPVDIIGKIEVYGQKEILELSRKEDIQVKLLKRFLDPREQTSLDERENECLRKLSENVQILIKMERDKETIEERSRQLISLREKLRQYESAGIKDQLSEQRSYVQEENLFQRIDELLRNLETRLETFTEASNISSEFLSDKYLKEHPHVDIFKELGKELDDLDQSVKKALLSISRAINNARLKLSDSKKKWEPDNIEQRKRYQNTLIKLQTESFDPNDYIEVERKIGRLAPLVKEGKRIDIRHKELINRRIQLLHELQAVRQESHRALAKVADFINQELSGILRVDLEYEGQKDEFAKQLADLKSGVRNDQIQRIIKHLEFTPARFAQEIRKGIEYIEESFGITNAAAQALWRACTQEVVYDFEIFAIPPSISIQLNIGALLSPQYKETKHLSIGQKCTAILMLILLRTPYPLIVDQPEDDLDNSFVYSDVVKRLRREKEYRQFIIATHNANIPILGDAELIQVLYADEGNLILEKCIRGSIDDFQIREPVETILEGGHDAFEFRKSKYGF</sequence>
<dbReference type="InterPro" id="IPR027417">
    <property type="entry name" value="P-loop_NTPase"/>
</dbReference>
<dbReference type="AlphaFoldDB" id="A0A8J6NNT7"/>
<dbReference type="InterPro" id="IPR038729">
    <property type="entry name" value="Rad50/SbcC_AAA"/>
</dbReference>
<dbReference type="EMBL" id="JACNJH010000154">
    <property type="protein sequence ID" value="MBC8361829.1"/>
    <property type="molecule type" value="Genomic_DNA"/>
</dbReference>
<dbReference type="SUPFAM" id="SSF52540">
    <property type="entry name" value="P-loop containing nucleoside triphosphate hydrolases"/>
    <property type="match status" value="1"/>
</dbReference>
<name>A0A8J6NNT7_9BACT</name>
<protein>
    <recommendedName>
        <fullName evidence="2">Rad50/SbcC-type AAA domain-containing protein</fullName>
    </recommendedName>
</protein>
<accession>A0A8J6NNT7</accession>
<comment type="caution">
    <text evidence="3">The sequence shown here is derived from an EMBL/GenBank/DDBJ whole genome shotgun (WGS) entry which is preliminary data.</text>
</comment>
<dbReference type="GO" id="GO:0006302">
    <property type="term" value="P:double-strand break repair"/>
    <property type="evidence" value="ECO:0007669"/>
    <property type="project" value="TreeGrafter"/>
</dbReference>
<proteinExistence type="predicted"/>
<dbReference type="InterPro" id="IPR054787">
    <property type="entry name" value="TrlF_ATPase"/>
</dbReference>
<dbReference type="Pfam" id="PF13476">
    <property type="entry name" value="AAA_23"/>
    <property type="match status" value="1"/>
</dbReference>
<dbReference type="Gene3D" id="3.40.50.300">
    <property type="entry name" value="P-loop containing nucleotide triphosphate hydrolases"/>
    <property type="match status" value="2"/>
</dbReference>
<evidence type="ECO:0000259" key="2">
    <source>
        <dbReference type="Pfam" id="PF13476"/>
    </source>
</evidence>
<reference evidence="3 4" key="1">
    <citation type="submission" date="2020-08" db="EMBL/GenBank/DDBJ databases">
        <title>Bridging the membrane lipid divide: bacteria of the FCB group superphylum have the potential to synthesize archaeal ether lipids.</title>
        <authorList>
            <person name="Villanueva L."/>
            <person name="Von Meijenfeldt F.A.B."/>
            <person name="Westbye A.B."/>
            <person name="Yadav S."/>
            <person name="Hopmans E.C."/>
            <person name="Dutilh B.E."/>
            <person name="Sinninghe Damste J.S."/>
        </authorList>
    </citation>
    <scope>NUCLEOTIDE SEQUENCE [LARGE SCALE GENOMIC DNA]</scope>
    <source>
        <strain evidence="3">NIOZ-UU30</strain>
    </source>
</reference>
<evidence type="ECO:0000313" key="3">
    <source>
        <dbReference type="EMBL" id="MBC8361829.1"/>
    </source>
</evidence>
<evidence type="ECO:0000256" key="1">
    <source>
        <dbReference type="SAM" id="Coils"/>
    </source>
</evidence>
<dbReference type="InterPro" id="IPR016195">
    <property type="entry name" value="Pol/histidinol_Pase-like"/>
</dbReference>
<evidence type="ECO:0000313" key="4">
    <source>
        <dbReference type="Proteomes" id="UP000603434"/>
    </source>
</evidence>
<dbReference type="SUPFAM" id="SSF89550">
    <property type="entry name" value="PHP domain-like"/>
    <property type="match status" value="1"/>
</dbReference>
<feature type="coiled-coil region" evidence="1">
    <location>
        <begin position="458"/>
        <end position="524"/>
    </location>
</feature>
<dbReference type="PANTHER" id="PTHR32182:SF22">
    <property type="entry name" value="ATP-DEPENDENT ENDONUCLEASE, OLD FAMILY-RELATED"/>
    <property type="match status" value="1"/>
</dbReference>
<dbReference type="Gene3D" id="3.20.20.140">
    <property type="entry name" value="Metal-dependent hydrolases"/>
    <property type="match status" value="1"/>
</dbReference>
<dbReference type="Proteomes" id="UP000603434">
    <property type="component" value="Unassembled WGS sequence"/>
</dbReference>